<dbReference type="EMBL" id="JACEIK010008811">
    <property type="protein sequence ID" value="MCE3051659.1"/>
    <property type="molecule type" value="Genomic_DNA"/>
</dbReference>
<name>A0ABS8WNS0_DATST</name>
<gene>
    <name evidence="1" type="ORF">HAX54_050465</name>
</gene>
<comment type="caution">
    <text evidence="1">The sequence shown here is derived from an EMBL/GenBank/DDBJ whole genome shotgun (WGS) entry which is preliminary data.</text>
</comment>
<dbReference type="Proteomes" id="UP000823775">
    <property type="component" value="Unassembled WGS sequence"/>
</dbReference>
<evidence type="ECO:0000313" key="1">
    <source>
        <dbReference type="EMBL" id="MCE3051659.1"/>
    </source>
</evidence>
<reference evidence="1 2" key="1">
    <citation type="journal article" date="2021" name="BMC Genomics">
        <title>Datura genome reveals duplications of psychoactive alkaloid biosynthetic genes and high mutation rate following tissue culture.</title>
        <authorList>
            <person name="Rajewski A."/>
            <person name="Carter-House D."/>
            <person name="Stajich J."/>
            <person name="Litt A."/>
        </authorList>
    </citation>
    <scope>NUCLEOTIDE SEQUENCE [LARGE SCALE GENOMIC DNA]</scope>
    <source>
        <strain evidence="1">AR-01</strain>
    </source>
</reference>
<keyword evidence="2" id="KW-1185">Reference proteome</keyword>
<sequence>MRTHKENGNGNRSFFVKRSSRLAYQLSNASNAENRMVKGHKHREMQFRGNLDTTLWQVRITWVSVACRDGCVMRVNRPFFRETVHEDRKWGKQSFIIPQESKPQKGTTSRIGGGKNLFGGVMFGSRIENSQMLSPLC</sequence>
<evidence type="ECO:0000313" key="2">
    <source>
        <dbReference type="Proteomes" id="UP000823775"/>
    </source>
</evidence>
<protein>
    <submittedName>
        <fullName evidence="1">Uncharacterized protein</fullName>
    </submittedName>
</protein>
<proteinExistence type="predicted"/>
<accession>A0ABS8WNS0</accession>
<organism evidence="1 2">
    <name type="scientific">Datura stramonium</name>
    <name type="common">Jimsonweed</name>
    <name type="synonym">Common thornapple</name>
    <dbReference type="NCBI Taxonomy" id="4076"/>
    <lineage>
        <taxon>Eukaryota</taxon>
        <taxon>Viridiplantae</taxon>
        <taxon>Streptophyta</taxon>
        <taxon>Embryophyta</taxon>
        <taxon>Tracheophyta</taxon>
        <taxon>Spermatophyta</taxon>
        <taxon>Magnoliopsida</taxon>
        <taxon>eudicotyledons</taxon>
        <taxon>Gunneridae</taxon>
        <taxon>Pentapetalae</taxon>
        <taxon>asterids</taxon>
        <taxon>lamiids</taxon>
        <taxon>Solanales</taxon>
        <taxon>Solanaceae</taxon>
        <taxon>Solanoideae</taxon>
        <taxon>Datureae</taxon>
        <taxon>Datura</taxon>
    </lineage>
</organism>